<keyword evidence="2" id="KW-1185">Reference proteome</keyword>
<reference evidence="1" key="1">
    <citation type="submission" date="2021-05" db="EMBL/GenBank/DDBJ databases">
        <authorList>
            <person name="Pan Q."/>
            <person name="Jouanno E."/>
            <person name="Zahm M."/>
            <person name="Klopp C."/>
            <person name="Cabau C."/>
            <person name="Louis A."/>
            <person name="Berthelot C."/>
            <person name="Parey E."/>
            <person name="Roest Crollius H."/>
            <person name="Montfort J."/>
            <person name="Robinson-Rechavi M."/>
            <person name="Bouchez O."/>
            <person name="Lampietro C."/>
            <person name="Lopez Roques C."/>
            <person name="Donnadieu C."/>
            <person name="Postlethwait J."/>
            <person name="Bobe J."/>
            <person name="Dillon D."/>
            <person name="Chandos A."/>
            <person name="von Hippel F."/>
            <person name="Guiguen Y."/>
        </authorList>
    </citation>
    <scope>NUCLEOTIDE SEQUENCE</scope>
    <source>
        <strain evidence="1">YG-Jan2019</strain>
    </source>
</reference>
<dbReference type="Proteomes" id="UP001157502">
    <property type="component" value="Chromosome 2"/>
</dbReference>
<sequence>MHIENTRDMERGVDASSLRWTYFSPPSFCLFSEAPDMSPWRPNKMPSTSQTRKVSSFSIEAILSLGPGGAAQYHNPAWVHCGHLNRPLYPFYYQQPNGYNRVIFHGPWNSSSGGTFLQRSCRRIRTIYTDEQLTKLEEVFCKQRYMTGTEKMLLASSLGLTKTQIKVWFQNRRTRWRKSHENMLT</sequence>
<accession>A0ACC2HHW3</accession>
<protein>
    <submittedName>
        <fullName evidence="1">Uncharacterized protein</fullName>
    </submittedName>
</protein>
<evidence type="ECO:0000313" key="1">
    <source>
        <dbReference type="EMBL" id="KAJ8015053.1"/>
    </source>
</evidence>
<evidence type="ECO:0000313" key="2">
    <source>
        <dbReference type="Proteomes" id="UP001157502"/>
    </source>
</evidence>
<name>A0ACC2HHW3_DALPE</name>
<organism evidence="1 2">
    <name type="scientific">Dallia pectoralis</name>
    <name type="common">Alaska blackfish</name>
    <dbReference type="NCBI Taxonomy" id="75939"/>
    <lineage>
        <taxon>Eukaryota</taxon>
        <taxon>Metazoa</taxon>
        <taxon>Chordata</taxon>
        <taxon>Craniata</taxon>
        <taxon>Vertebrata</taxon>
        <taxon>Euteleostomi</taxon>
        <taxon>Actinopterygii</taxon>
        <taxon>Neopterygii</taxon>
        <taxon>Teleostei</taxon>
        <taxon>Protacanthopterygii</taxon>
        <taxon>Esociformes</taxon>
        <taxon>Umbridae</taxon>
        <taxon>Dallia</taxon>
    </lineage>
</organism>
<dbReference type="EMBL" id="CM055729">
    <property type="protein sequence ID" value="KAJ8015053.1"/>
    <property type="molecule type" value="Genomic_DNA"/>
</dbReference>
<comment type="caution">
    <text evidence="1">The sequence shown here is derived from an EMBL/GenBank/DDBJ whole genome shotgun (WGS) entry which is preliminary data.</text>
</comment>
<proteinExistence type="predicted"/>
<gene>
    <name evidence="1" type="ORF">DPEC_G00022140</name>
</gene>